<keyword evidence="3" id="KW-1185">Reference proteome</keyword>
<dbReference type="GO" id="GO:1902936">
    <property type="term" value="F:phosphatidylinositol bisphosphate binding"/>
    <property type="evidence" value="ECO:0007669"/>
    <property type="project" value="TreeGrafter"/>
</dbReference>
<dbReference type="Gene3D" id="1.10.8.20">
    <property type="entry name" value="N-terminal domain of phosphatidylinositol transfer protein sec14p"/>
    <property type="match status" value="1"/>
</dbReference>
<dbReference type="SUPFAM" id="SSF52087">
    <property type="entry name" value="CRAL/TRIO domain"/>
    <property type="match status" value="1"/>
</dbReference>
<dbReference type="PRINTS" id="PR00180">
    <property type="entry name" value="CRETINALDHBP"/>
</dbReference>
<accession>A0A9J6CEF3</accession>
<organism evidence="2 3">
    <name type="scientific">Polypedilum vanderplanki</name>
    <name type="common">Sleeping chironomid midge</name>
    <dbReference type="NCBI Taxonomy" id="319348"/>
    <lineage>
        <taxon>Eukaryota</taxon>
        <taxon>Metazoa</taxon>
        <taxon>Ecdysozoa</taxon>
        <taxon>Arthropoda</taxon>
        <taxon>Hexapoda</taxon>
        <taxon>Insecta</taxon>
        <taxon>Pterygota</taxon>
        <taxon>Neoptera</taxon>
        <taxon>Endopterygota</taxon>
        <taxon>Diptera</taxon>
        <taxon>Nematocera</taxon>
        <taxon>Chironomoidea</taxon>
        <taxon>Chironomidae</taxon>
        <taxon>Chironominae</taxon>
        <taxon>Polypedilum</taxon>
        <taxon>Polypedilum</taxon>
    </lineage>
</organism>
<comment type="caution">
    <text evidence="2">The sequence shown here is derived from an EMBL/GenBank/DDBJ whole genome shotgun (WGS) entry which is preliminary data.</text>
</comment>
<reference evidence="2" key="1">
    <citation type="submission" date="2021-03" db="EMBL/GenBank/DDBJ databases">
        <title>Chromosome level genome of the anhydrobiotic midge Polypedilum vanderplanki.</title>
        <authorList>
            <person name="Yoshida Y."/>
            <person name="Kikawada T."/>
            <person name="Gusev O."/>
        </authorList>
    </citation>
    <scope>NUCLEOTIDE SEQUENCE</scope>
    <source>
        <strain evidence="2">NIAS01</strain>
        <tissue evidence="2">Whole body or cell culture</tissue>
    </source>
</reference>
<dbReference type="OrthoDB" id="1434354at2759"/>
<feature type="domain" description="CRAL-TRIO" evidence="1">
    <location>
        <begin position="118"/>
        <end position="243"/>
    </location>
</feature>
<dbReference type="PANTHER" id="PTHR10174">
    <property type="entry name" value="ALPHA-TOCOPHEROL TRANSFER PROTEIN-RELATED"/>
    <property type="match status" value="1"/>
</dbReference>
<dbReference type="EMBL" id="JADBJN010000001">
    <property type="protein sequence ID" value="KAG5680468.1"/>
    <property type="molecule type" value="Genomic_DNA"/>
</dbReference>
<dbReference type="InterPro" id="IPR001251">
    <property type="entry name" value="CRAL-TRIO_dom"/>
</dbReference>
<dbReference type="GO" id="GO:0016020">
    <property type="term" value="C:membrane"/>
    <property type="evidence" value="ECO:0007669"/>
    <property type="project" value="TreeGrafter"/>
</dbReference>
<name>A0A9J6CEF3_POLVA</name>
<dbReference type="SUPFAM" id="SSF46938">
    <property type="entry name" value="CRAL/TRIO N-terminal domain"/>
    <property type="match status" value="1"/>
</dbReference>
<sequence>MSMTEQLFKTYEKELTEFEDWVKDHPRLPNRFNKLLLLRFLKVYDFDIEAAKKLLILNLETRKKYPHIFHNRDLFSDEIQTAMSTLRCCTLPKNTKENHKITVFHLADPDPNNFSYVDIVRMILASLDTRLIYCDPNELIDGEISIVDVSGFSFRHFTKTISHIGTMKAYLSYAQEAAPIKIIQTHFINCPPIINKLIAIIKPFMTKEVWESLKVHSTLESLYEHVSPDLLPIELGGTACSFDEIYKLTKAGIESQRDYVLCDDNWKILD</sequence>
<dbReference type="InterPro" id="IPR036865">
    <property type="entry name" value="CRAL-TRIO_dom_sf"/>
</dbReference>
<evidence type="ECO:0000313" key="3">
    <source>
        <dbReference type="Proteomes" id="UP001107558"/>
    </source>
</evidence>
<protein>
    <recommendedName>
        <fullName evidence="1">CRAL-TRIO domain-containing protein</fullName>
    </recommendedName>
</protein>
<dbReference type="InterPro" id="IPR036273">
    <property type="entry name" value="CRAL/TRIO_N_dom_sf"/>
</dbReference>
<evidence type="ECO:0000259" key="1">
    <source>
        <dbReference type="PROSITE" id="PS50191"/>
    </source>
</evidence>
<dbReference type="AlphaFoldDB" id="A0A9J6CEF3"/>
<dbReference type="PROSITE" id="PS50191">
    <property type="entry name" value="CRAL_TRIO"/>
    <property type="match status" value="1"/>
</dbReference>
<dbReference type="PANTHER" id="PTHR10174:SF222">
    <property type="entry name" value="GH10083P-RELATED"/>
    <property type="match status" value="1"/>
</dbReference>
<evidence type="ECO:0000313" key="2">
    <source>
        <dbReference type="EMBL" id="KAG5680468.1"/>
    </source>
</evidence>
<dbReference type="CDD" id="cd00170">
    <property type="entry name" value="SEC14"/>
    <property type="match status" value="1"/>
</dbReference>
<dbReference type="Gene3D" id="3.40.525.10">
    <property type="entry name" value="CRAL-TRIO lipid binding domain"/>
    <property type="match status" value="1"/>
</dbReference>
<gene>
    <name evidence="2" type="ORF">PVAND_009976</name>
</gene>
<proteinExistence type="predicted"/>
<dbReference type="SMART" id="SM00516">
    <property type="entry name" value="SEC14"/>
    <property type="match status" value="1"/>
</dbReference>
<dbReference type="Proteomes" id="UP001107558">
    <property type="component" value="Chromosome 1"/>
</dbReference>
<dbReference type="Pfam" id="PF00650">
    <property type="entry name" value="CRAL_TRIO"/>
    <property type="match status" value="1"/>
</dbReference>